<evidence type="ECO:0008006" key="4">
    <source>
        <dbReference type="Google" id="ProtNLM"/>
    </source>
</evidence>
<keyword evidence="3" id="KW-1185">Reference proteome</keyword>
<evidence type="ECO:0000256" key="1">
    <source>
        <dbReference type="SAM" id="MobiDB-lite"/>
    </source>
</evidence>
<dbReference type="AlphaFoldDB" id="A0A1V6T8E2"/>
<sequence length="418" mass="46732">MRLLIEYLQLTLPRLIISLERTSMDMLTATCSEVFGDEAKDKIDDAYGRYYGAWLMTDTAGVASDIDWNNIVAFEFLGPSGFNKAHQPNIQAVFANTAKVIHGYGHPIQHYIKVRCDDPRKRCQKRPPQDKCQPSPTNEGDPPTPTPLAYAMNSDPDTTGTPMINLCEGFFNRRSLADAISYGRSLDSPNNMHLGSYDNRALTFLHELFHLDLVADSPSSDLPINDFQINVKSRYEDKIYTTMAYGPYFTKILARYYGWGSGPGSVGYYIQRNADNLAYYALAKYMMSKNGNWYPYLPLAIHEVDGIPYLAPPSGSQFRSMTEGSQLSLDASIDDLNDYDTSPGGDYPGCRDDENENEAGSSNVLTIDVFTPSSAYSDDYNKQMSSWVKAFGLIDVNLDSRSEGHVGQQIVFPSLRQI</sequence>
<dbReference type="OrthoDB" id="1896086at2759"/>
<organism evidence="2 3">
    <name type="scientific">Penicillium steckii</name>
    <dbReference type="NCBI Taxonomy" id="303698"/>
    <lineage>
        <taxon>Eukaryota</taxon>
        <taxon>Fungi</taxon>
        <taxon>Dikarya</taxon>
        <taxon>Ascomycota</taxon>
        <taxon>Pezizomycotina</taxon>
        <taxon>Eurotiomycetes</taxon>
        <taxon>Eurotiomycetidae</taxon>
        <taxon>Eurotiales</taxon>
        <taxon>Aspergillaceae</taxon>
        <taxon>Penicillium</taxon>
    </lineage>
</organism>
<name>A0A1V6T8E2_9EURO</name>
<comment type="caution">
    <text evidence="2">The sequence shown here is derived from an EMBL/GenBank/DDBJ whole genome shotgun (WGS) entry which is preliminary data.</text>
</comment>
<feature type="region of interest" description="Disordered" evidence="1">
    <location>
        <begin position="341"/>
        <end position="362"/>
    </location>
</feature>
<accession>A0A1V6T8E2</accession>
<dbReference type="EMBL" id="MLKD01000010">
    <property type="protein sequence ID" value="OQE22274.1"/>
    <property type="molecule type" value="Genomic_DNA"/>
</dbReference>
<proteinExistence type="predicted"/>
<reference evidence="3" key="1">
    <citation type="journal article" date="2017" name="Nat. Microbiol.">
        <title>Global analysis of biosynthetic gene clusters reveals vast potential of secondary metabolite production in Penicillium species.</title>
        <authorList>
            <person name="Nielsen J.C."/>
            <person name="Grijseels S."/>
            <person name="Prigent S."/>
            <person name="Ji B."/>
            <person name="Dainat J."/>
            <person name="Nielsen K.F."/>
            <person name="Frisvad J.C."/>
            <person name="Workman M."/>
            <person name="Nielsen J."/>
        </authorList>
    </citation>
    <scope>NUCLEOTIDE SEQUENCE [LARGE SCALE GENOMIC DNA]</scope>
    <source>
        <strain evidence="3">IBT 24891</strain>
    </source>
</reference>
<gene>
    <name evidence="2" type="ORF">PENSTE_c010G02871</name>
</gene>
<evidence type="ECO:0000313" key="3">
    <source>
        <dbReference type="Proteomes" id="UP000191285"/>
    </source>
</evidence>
<dbReference type="Gene3D" id="3.40.390.10">
    <property type="entry name" value="Collagenase (Catalytic Domain)"/>
    <property type="match status" value="1"/>
</dbReference>
<protein>
    <recommendedName>
        <fullName evidence="4">Lysine-specific metallo-endopeptidase domain-containing protein</fullName>
    </recommendedName>
</protein>
<dbReference type="Proteomes" id="UP000191285">
    <property type="component" value="Unassembled WGS sequence"/>
</dbReference>
<dbReference type="GO" id="GO:0008237">
    <property type="term" value="F:metallopeptidase activity"/>
    <property type="evidence" value="ECO:0007669"/>
    <property type="project" value="InterPro"/>
</dbReference>
<dbReference type="InterPro" id="IPR024079">
    <property type="entry name" value="MetalloPept_cat_dom_sf"/>
</dbReference>
<evidence type="ECO:0000313" key="2">
    <source>
        <dbReference type="EMBL" id="OQE22274.1"/>
    </source>
</evidence>
<feature type="region of interest" description="Disordered" evidence="1">
    <location>
        <begin position="120"/>
        <end position="149"/>
    </location>
</feature>